<organism evidence="19 20">
    <name type="scientific">Sphaceloma murrayae</name>
    <dbReference type="NCBI Taxonomy" id="2082308"/>
    <lineage>
        <taxon>Eukaryota</taxon>
        <taxon>Fungi</taxon>
        <taxon>Dikarya</taxon>
        <taxon>Ascomycota</taxon>
        <taxon>Pezizomycotina</taxon>
        <taxon>Dothideomycetes</taxon>
        <taxon>Dothideomycetidae</taxon>
        <taxon>Myriangiales</taxon>
        <taxon>Elsinoaceae</taxon>
        <taxon>Sphaceloma</taxon>
    </lineage>
</organism>
<comment type="pathway">
    <text evidence="3 15">Protein modification; protein ubiquitination.</text>
</comment>
<evidence type="ECO:0000313" key="19">
    <source>
        <dbReference type="EMBL" id="PNS15467.1"/>
    </source>
</evidence>
<name>A0A2K1QK27_9PEZI</name>
<dbReference type="GO" id="GO:0008270">
    <property type="term" value="F:zinc ion binding"/>
    <property type="evidence" value="ECO:0007669"/>
    <property type="project" value="UniProtKB-KW"/>
</dbReference>
<keyword evidence="11 15" id="KW-0175">Coiled coil</keyword>
<evidence type="ECO:0000256" key="4">
    <source>
        <dbReference type="ARBA" id="ARBA00005555"/>
    </source>
</evidence>
<evidence type="ECO:0000256" key="17">
    <source>
        <dbReference type="SAM" id="MobiDB-lite"/>
    </source>
</evidence>
<dbReference type="GO" id="GO:0033503">
    <property type="term" value="C:HULC complex"/>
    <property type="evidence" value="ECO:0007669"/>
    <property type="project" value="TreeGrafter"/>
</dbReference>
<dbReference type="SUPFAM" id="SSF57850">
    <property type="entry name" value="RING/U-box"/>
    <property type="match status" value="1"/>
</dbReference>
<feature type="region of interest" description="Disordered" evidence="17">
    <location>
        <begin position="86"/>
        <end position="113"/>
    </location>
</feature>
<dbReference type="PANTHER" id="PTHR23163">
    <property type="entry name" value="RING FINGER PROTEIN-RELATED"/>
    <property type="match status" value="1"/>
</dbReference>
<feature type="coiled-coil region" evidence="16">
    <location>
        <begin position="685"/>
        <end position="712"/>
    </location>
</feature>
<feature type="region of interest" description="Disordered" evidence="17">
    <location>
        <begin position="293"/>
        <end position="319"/>
    </location>
</feature>
<evidence type="ECO:0000313" key="20">
    <source>
        <dbReference type="Proteomes" id="UP000243797"/>
    </source>
</evidence>
<dbReference type="GO" id="GO:0016567">
    <property type="term" value="P:protein ubiquitination"/>
    <property type="evidence" value="ECO:0007669"/>
    <property type="project" value="UniProtKB-UniRule"/>
</dbReference>
<dbReference type="InterPro" id="IPR017907">
    <property type="entry name" value="Znf_RING_CS"/>
</dbReference>
<dbReference type="PROSITE" id="PS00518">
    <property type="entry name" value="ZF_RING_1"/>
    <property type="match status" value="1"/>
</dbReference>
<dbReference type="GO" id="GO:0006325">
    <property type="term" value="P:chromatin organization"/>
    <property type="evidence" value="ECO:0007669"/>
    <property type="project" value="UniProtKB-KW"/>
</dbReference>
<evidence type="ECO:0000256" key="6">
    <source>
        <dbReference type="ARBA" id="ARBA00022723"/>
    </source>
</evidence>
<evidence type="ECO:0000256" key="12">
    <source>
        <dbReference type="ARBA" id="ARBA00023242"/>
    </source>
</evidence>
<dbReference type="Pfam" id="PF13920">
    <property type="entry name" value="zf-C3HC4_3"/>
    <property type="match status" value="1"/>
</dbReference>
<dbReference type="Pfam" id="PF08647">
    <property type="entry name" value="BRE1"/>
    <property type="match status" value="1"/>
</dbReference>
<dbReference type="GO" id="GO:0005634">
    <property type="term" value="C:nucleus"/>
    <property type="evidence" value="ECO:0007669"/>
    <property type="project" value="UniProtKB-SubCell"/>
</dbReference>
<dbReference type="AlphaFoldDB" id="A0A2K1QK27"/>
<keyword evidence="8 15" id="KW-0833">Ubl conjugation pathway</keyword>
<comment type="function">
    <text evidence="13">E3 ubiquitin-protein ligase that mediates monoubiquitination of histone H2B to form H2BK123ub1. H2BK123ub1 gives a specific tag for epigenetic transcriptional activation and is also a prerequisite for H3K4me and H3K79me formation.</text>
</comment>
<evidence type="ECO:0000256" key="9">
    <source>
        <dbReference type="ARBA" id="ARBA00022833"/>
    </source>
</evidence>
<evidence type="ECO:0000256" key="5">
    <source>
        <dbReference type="ARBA" id="ARBA00022679"/>
    </source>
</evidence>
<evidence type="ECO:0000256" key="7">
    <source>
        <dbReference type="ARBA" id="ARBA00022771"/>
    </source>
</evidence>
<evidence type="ECO:0000259" key="18">
    <source>
        <dbReference type="PROSITE" id="PS50089"/>
    </source>
</evidence>
<evidence type="ECO:0000256" key="14">
    <source>
        <dbReference type="PROSITE-ProRule" id="PRU00175"/>
    </source>
</evidence>
<proteinExistence type="inferred from homology"/>
<keyword evidence="20" id="KW-1185">Reference proteome</keyword>
<dbReference type="Proteomes" id="UP000243797">
    <property type="component" value="Unassembled WGS sequence"/>
</dbReference>
<dbReference type="OrthoDB" id="654191at2759"/>
<dbReference type="InterPro" id="IPR013083">
    <property type="entry name" value="Znf_RING/FYVE/PHD"/>
</dbReference>
<comment type="catalytic activity">
    <reaction evidence="1 15">
        <text>S-ubiquitinyl-[E2 ubiquitin-conjugating enzyme]-L-cysteine + [acceptor protein]-L-lysine = [E2 ubiquitin-conjugating enzyme]-L-cysteine + N(6)-ubiquitinyl-[acceptor protein]-L-lysine.</text>
        <dbReference type="EC" id="2.3.2.27"/>
    </reaction>
</comment>
<sequence>MSKPLIQLRNSKPQLLHARPTKQSKWLRYDLLHLQHTKKARRIVHLALRSSLSVAHVASMKSHTLETGAFPSTIKLKMEDRKRNIVADHDDAGPPSKRQATAANGASRMDAEKEKDVEIYQKDAILRQMKEYKRNCKDLESEVKDLTRRTAYHDDHIRLIDAWFSQLLDEVHVLISGAPLTENPEGLKSSLLTESTPIFEEHLSSRSSKIRDVIKDIYARMPQSSPEVKELQERMSALLAAEKAHIMELQRVTAEKDSISDRLESASYRYLVAEKKLDRAKSAAVQKLEQQAVLKREDDSSKPTNDTAVKTEKAETNGELDPMAANAAESARREAVAAAEKRKLQVEQLEAENKRITEELTAARARAATVTDDDYAKTGLFTIAKSQMEDMITRLNDLKATNTQLHEDIKKLQADRTTSRTQMEEESRSAISENESQLARSETDLSRIRNLRDDLQAEVTVFKSTQGNAQAAIEAATELASAKEARIKALESELERARLKSGDAQPSASEDLDSLDAEQLKAELRSLKQQHQLLSNEMPSMESAWRKSSAIASKKVADQTVIEETLSRTSAEKAKAEQKYFAAMKTIDARQQEVKALRMQNQKTSEIVSQLKEAEQATRLLAVGLEKQVADAKEGLTRLEGQNRNLQQKISEGDVSLQTAKTEVSELKKILSSKDDVASKASSERRKMEVELAESKVKLEDAKKQVDLLKKRSAKGDGSDADDWRRMGICPVCNVNLRNTALKICGHVYCNECIQNLITNRSRKCPGCSRAFGSNDYMTVHLA</sequence>
<keyword evidence="5 15" id="KW-0808">Transferase</keyword>
<protein>
    <recommendedName>
        <fullName evidence="15">E3 ubiquitin protein ligase</fullName>
        <ecNumber evidence="15">2.3.2.27</ecNumber>
    </recommendedName>
</protein>
<evidence type="ECO:0000256" key="11">
    <source>
        <dbReference type="ARBA" id="ARBA00023054"/>
    </source>
</evidence>
<feature type="domain" description="RING-type" evidence="18">
    <location>
        <begin position="730"/>
        <end position="769"/>
    </location>
</feature>
<keyword evidence="7 14" id="KW-0863">Zinc-finger</keyword>
<evidence type="ECO:0000256" key="3">
    <source>
        <dbReference type="ARBA" id="ARBA00004906"/>
    </source>
</evidence>
<dbReference type="InterPro" id="IPR013956">
    <property type="entry name" value="E3_ubiquit_lig_Bre1"/>
</dbReference>
<feature type="compositionally biased region" description="Basic and acidic residues" evidence="17">
    <location>
        <begin position="413"/>
        <end position="428"/>
    </location>
</feature>
<dbReference type="PROSITE" id="PS50089">
    <property type="entry name" value="ZF_RING_2"/>
    <property type="match status" value="1"/>
</dbReference>
<feature type="region of interest" description="Disordered" evidence="17">
    <location>
        <begin position="413"/>
        <end position="436"/>
    </location>
</feature>
<dbReference type="CDD" id="cd16499">
    <property type="entry name" value="RING-HC_Bre1-like"/>
    <property type="match status" value="1"/>
</dbReference>
<keyword evidence="9 15" id="KW-0862">Zinc</keyword>
<dbReference type="EC" id="2.3.2.27" evidence="15"/>
<evidence type="ECO:0000256" key="2">
    <source>
        <dbReference type="ARBA" id="ARBA00004123"/>
    </source>
</evidence>
<keyword evidence="6 15" id="KW-0479">Metal-binding</keyword>
<evidence type="ECO:0000256" key="1">
    <source>
        <dbReference type="ARBA" id="ARBA00000900"/>
    </source>
</evidence>
<dbReference type="Gene3D" id="3.30.40.10">
    <property type="entry name" value="Zinc/RING finger domain, C3HC4 (zinc finger)"/>
    <property type="match status" value="1"/>
</dbReference>
<dbReference type="InterPro" id="IPR058643">
    <property type="entry name" value="BRE1-like_CC"/>
</dbReference>
<keyword evidence="10 15" id="KW-0156">Chromatin regulator</keyword>
<evidence type="ECO:0000256" key="16">
    <source>
        <dbReference type="SAM" id="Coils"/>
    </source>
</evidence>
<dbReference type="GO" id="GO:0061630">
    <property type="term" value="F:ubiquitin protein ligase activity"/>
    <property type="evidence" value="ECO:0007669"/>
    <property type="project" value="UniProtKB-EC"/>
</dbReference>
<comment type="similarity">
    <text evidence="4 15">Belongs to the BRE1 family.</text>
</comment>
<keyword evidence="12 15" id="KW-0539">Nucleus</keyword>
<dbReference type="InParanoid" id="A0A2K1QK27"/>
<dbReference type="EMBL" id="NKHZ01000070">
    <property type="protein sequence ID" value="PNS15467.1"/>
    <property type="molecule type" value="Genomic_DNA"/>
</dbReference>
<comment type="caution">
    <text evidence="19">The sequence shown here is derived from an EMBL/GenBank/DDBJ whole genome shotgun (WGS) entry which is preliminary data.</text>
</comment>
<accession>A0A2K1QK27</accession>
<dbReference type="Pfam" id="PF26095">
    <property type="entry name" value="CC_Bre1"/>
    <property type="match status" value="1"/>
</dbReference>
<feature type="coiled-coil region" evidence="16">
    <location>
        <begin position="122"/>
        <end position="149"/>
    </location>
</feature>
<gene>
    <name evidence="19" type="ORF">CAC42_726</name>
</gene>
<evidence type="ECO:0000256" key="10">
    <source>
        <dbReference type="ARBA" id="ARBA00022853"/>
    </source>
</evidence>
<comment type="subcellular location">
    <subcellularLocation>
        <location evidence="2 15">Nucleus</location>
    </subcellularLocation>
</comment>
<evidence type="ECO:0000256" key="13">
    <source>
        <dbReference type="ARBA" id="ARBA00059679"/>
    </source>
</evidence>
<dbReference type="STRING" id="2082308.A0A2K1QK27"/>
<evidence type="ECO:0000256" key="8">
    <source>
        <dbReference type="ARBA" id="ARBA00022786"/>
    </source>
</evidence>
<evidence type="ECO:0000256" key="15">
    <source>
        <dbReference type="RuleBase" id="RU365038"/>
    </source>
</evidence>
<dbReference type="FunCoup" id="A0A2K1QK27">
    <property type="interactions" value="857"/>
</dbReference>
<dbReference type="PANTHER" id="PTHR23163:SF0">
    <property type="entry name" value="E3 UBIQUITIN-PROTEIN LIGASE BRE1"/>
    <property type="match status" value="1"/>
</dbReference>
<dbReference type="UniPathway" id="UPA00143"/>
<reference evidence="19 20" key="1">
    <citation type="submission" date="2017-06" db="EMBL/GenBank/DDBJ databases">
        <title>Draft genome sequence of a variant of Elsinoe murrayae.</title>
        <authorList>
            <person name="Cheng Q."/>
        </authorList>
    </citation>
    <scope>NUCLEOTIDE SEQUENCE [LARGE SCALE GENOMIC DNA]</scope>
    <source>
        <strain evidence="19 20">CQ-2017a</strain>
    </source>
</reference>
<dbReference type="InterPro" id="IPR001841">
    <property type="entry name" value="Znf_RING"/>
</dbReference>
<feature type="coiled-coil region" evidence="16">
    <location>
        <begin position="594"/>
        <end position="649"/>
    </location>
</feature>